<evidence type="ECO:0000259" key="3">
    <source>
        <dbReference type="Pfam" id="PF16537"/>
    </source>
</evidence>
<keyword evidence="5" id="KW-1185">Reference proteome</keyword>
<dbReference type="Proteomes" id="UP001157439">
    <property type="component" value="Unassembled WGS sequence"/>
</dbReference>
<reference evidence="4 5" key="1">
    <citation type="journal article" date="2014" name="Int. J. Syst. Evol. Microbiol.">
        <title>Complete genome sequence of Corynebacterium casei LMG S-19264T (=DSM 44701T), isolated from a smear-ripened cheese.</title>
        <authorList>
            <consortium name="US DOE Joint Genome Institute (JGI-PGF)"/>
            <person name="Walter F."/>
            <person name="Albersmeier A."/>
            <person name="Kalinowski J."/>
            <person name="Ruckert C."/>
        </authorList>
    </citation>
    <scope>NUCLEOTIDE SEQUENCE [LARGE SCALE GENOMIC DNA]</scope>
    <source>
        <strain evidence="4 5">NBRC 112785</strain>
    </source>
</reference>
<keyword evidence="2" id="KW-1133">Transmembrane helix</keyword>
<evidence type="ECO:0000313" key="4">
    <source>
        <dbReference type="EMBL" id="GLS82466.1"/>
    </source>
</evidence>
<feature type="region of interest" description="Disordered" evidence="1">
    <location>
        <begin position="107"/>
        <end position="181"/>
    </location>
</feature>
<feature type="region of interest" description="Disordered" evidence="1">
    <location>
        <begin position="1"/>
        <end position="22"/>
    </location>
</feature>
<feature type="compositionally biased region" description="Polar residues" evidence="1">
    <location>
        <begin position="168"/>
        <end position="181"/>
    </location>
</feature>
<keyword evidence="2" id="KW-0812">Transmembrane</keyword>
<organism evidence="4 5">
    <name type="scientific">Paraferrimonas haliotis</name>
    <dbReference type="NCBI Taxonomy" id="2013866"/>
    <lineage>
        <taxon>Bacteria</taxon>
        <taxon>Pseudomonadati</taxon>
        <taxon>Pseudomonadota</taxon>
        <taxon>Gammaproteobacteria</taxon>
        <taxon>Alteromonadales</taxon>
        <taxon>Ferrimonadaceae</taxon>
        <taxon>Paraferrimonas</taxon>
    </lineage>
</organism>
<dbReference type="GO" id="GO:0015627">
    <property type="term" value="C:type II protein secretion system complex"/>
    <property type="evidence" value="ECO:0007669"/>
    <property type="project" value="InterPro"/>
</dbReference>
<feature type="compositionally biased region" description="Low complexity" evidence="1">
    <location>
        <begin position="73"/>
        <end position="87"/>
    </location>
</feature>
<evidence type="ECO:0000313" key="5">
    <source>
        <dbReference type="Proteomes" id="UP001157439"/>
    </source>
</evidence>
<dbReference type="RefSeq" id="WP_095500055.1">
    <property type="nucleotide sequence ID" value="NZ_BSPO01000001.1"/>
</dbReference>
<feature type="domain" description="Type II secretion system protein GspB C-terminal" evidence="3">
    <location>
        <begin position="241"/>
        <end position="300"/>
    </location>
</feature>
<proteinExistence type="predicted"/>
<gene>
    <name evidence="4" type="primary">gspB</name>
    <name evidence="4" type="ORF">GCM10007894_04430</name>
</gene>
<feature type="transmembrane region" description="Helical" evidence="2">
    <location>
        <begin position="27"/>
        <end position="51"/>
    </location>
</feature>
<accession>A0AA37TVB7</accession>
<dbReference type="EMBL" id="BSPO01000001">
    <property type="protein sequence ID" value="GLS82466.1"/>
    <property type="molecule type" value="Genomic_DNA"/>
</dbReference>
<dbReference type="Pfam" id="PF16537">
    <property type="entry name" value="T2SSB"/>
    <property type="match status" value="1"/>
</dbReference>
<evidence type="ECO:0000256" key="1">
    <source>
        <dbReference type="SAM" id="MobiDB-lite"/>
    </source>
</evidence>
<dbReference type="InterPro" id="IPR032389">
    <property type="entry name" value="GspB_C"/>
</dbReference>
<feature type="region of interest" description="Disordered" evidence="1">
    <location>
        <begin position="60"/>
        <end position="95"/>
    </location>
</feature>
<dbReference type="AlphaFoldDB" id="A0AA37TVB7"/>
<protein>
    <submittedName>
        <fullName evidence="4">General secretion pathway protein GspB</fullName>
    </submittedName>
</protein>
<comment type="caution">
    <text evidence="4">The sequence shown here is derived from an EMBL/GenBank/DDBJ whole genome shotgun (WGS) entry which is preliminary data.</text>
</comment>
<keyword evidence="2" id="KW-0472">Membrane</keyword>
<name>A0AA37TVB7_9GAMM</name>
<feature type="compositionally biased region" description="Polar residues" evidence="1">
    <location>
        <begin position="13"/>
        <end position="22"/>
    </location>
</feature>
<evidence type="ECO:0000256" key="2">
    <source>
        <dbReference type="SAM" id="Phobius"/>
    </source>
</evidence>
<feature type="compositionally biased region" description="Polar residues" evidence="1">
    <location>
        <begin position="120"/>
        <end position="144"/>
    </location>
</feature>
<sequence length="304" mass="33411">MSILQDALDRSNNRLPRQPTATPRRTGFWLLIAAVALTTAGVSVAVTWWIMQPSTQSAAEHSGLPKIQESNSPSQPLNAQQQMQAQPQPQPQPQPRVRLAGRVTLPEQQPLRESRPQPPTQAEQVEQSQPYRQSEPVSPQSNGYTLADGSLVLGAKPSEQQQQQLQQSANQASVGTSQNPQVNDETALIAALEAALADVEKERALEKPMVDPQLDPLPKDAPQATDIPKPSQLPQAFQDRIPRFNISAHIYAAKPQDRWLSVDGVELQQGDRIQGALRVVEIRPQDVVLELDGTEFRVDALAGW</sequence>